<evidence type="ECO:0000256" key="2">
    <source>
        <dbReference type="ARBA" id="ARBA00022475"/>
    </source>
</evidence>
<dbReference type="Proteomes" id="UP000473648">
    <property type="component" value="Unassembled WGS sequence"/>
</dbReference>
<reference evidence="11" key="1">
    <citation type="journal article" date="2020" name="Appl. Environ. Microbiol.">
        <title>Medium-Chain Fatty Acid Synthesis by 'Candidatus Weimeria bifida' gen. nov., sp. nov., and 'Candidatus Pseudoramibacter fermentans' sp. nov.</title>
        <authorList>
            <person name="Scarborough M.J."/>
            <person name="Myers K.S."/>
            <person name="Donohue T.J."/>
            <person name="Noguera D.R."/>
        </authorList>
    </citation>
    <scope>NUCLEOTIDE SEQUENCE</scope>
    <source>
        <strain evidence="11">EUB1.1</strain>
    </source>
</reference>
<evidence type="ECO:0000256" key="8">
    <source>
        <dbReference type="NCBIfam" id="TIGR04265"/>
    </source>
</evidence>
<dbReference type="EC" id="2.7.8.-" evidence="8"/>
<dbReference type="GO" id="GO:0005886">
    <property type="term" value="C:plasma membrane"/>
    <property type="evidence" value="ECO:0007669"/>
    <property type="project" value="UniProtKB-SubCell"/>
</dbReference>
<keyword evidence="6 9" id="KW-1133">Transmembrane helix</keyword>
<keyword evidence="3" id="KW-0808">Transferase</keyword>
<dbReference type="PANTHER" id="PTHR21248">
    <property type="entry name" value="CARDIOLIPIN SYNTHASE"/>
    <property type="match status" value="1"/>
</dbReference>
<proteinExistence type="predicted"/>
<evidence type="ECO:0000256" key="9">
    <source>
        <dbReference type="SAM" id="Phobius"/>
    </source>
</evidence>
<sequence length="517" mass="59342">MRTEKKAAVQNGVARLVLTVAIIALEFYLLYAVFVKLYTAFAWIHTCVRIASLIVSIIIFGERRNAGIKMPWIILILLFPEFGLLLYALGGRINVTKPMRERYAAIDKLLHPMMAQDAAVAEKLRETDPALANICHYVRHYGPYPVYDNTAVRFYDMADQALEAMKADLRRAEHFIFMEYFAIEDAEAFAGIYHILRQKVKEGVEVRLFYDDIGSIGFINQSFIKKMAADGIQCRDFNPVIPFLNVFMNNRDHRKFTVIDGKVAYSGGYNLANEYFNITHPYGYWKDTGIRLEGSAVRSFTLMFFEMWNAVKNTDTPDEIDTKYFAPWEPVDGAEGYVQPYADSPLDFEHVGEDVYLNLIKNAKHYFYLTTPYLILTDEMSRELGLAAKRGVDVRIITPGVPDKPLVYALTRSYYSQLVQNGVRIFEYQPGFIHAKQCVCDGEAATVGTINLDYRSLYLHFECGVQLIKVPVIQDILADFNHTFTLCHEVTQTYQRERLPLIRQFAHAFLRLFAPLL</sequence>
<evidence type="ECO:0000256" key="5">
    <source>
        <dbReference type="ARBA" id="ARBA00022737"/>
    </source>
</evidence>
<dbReference type="AlphaFoldDB" id="A0A6L5GU21"/>
<dbReference type="InterPro" id="IPR001736">
    <property type="entry name" value="PLipase_D/transphosphatidylase"/>
</dbReference>
<evidence type="ECO:0000256" key="6">
    <source>
        <dbReference type="ARBA" id="ARBA00022989"/>
    </source>
</evidence>
<evidence type="ECO:0000256" key="7">
    <source>
        <dbReference type="ARBA" id="ARBA00023136"/>
    </source>
</evidence>
<comment type="subcellular location">
    <subcellularLocation>
        <location evidence="1">Cell membrane</location>
    </subcellularLocation>
</comment>
<dbReference type="PROSITE" id="PS50035">
    <property type="entry name" value="PLD"/>
    <property type="match status" value="2"/>
</dbReference>
<evidence type="ECO:0000256" key="3">
    <source>
        <dbReference type="ARBA" id="ARBA00022679"/>
    </source>
</evidence>
<dbReference type="NCBIfam" id="TIGR04265">
    <property type="entry name" value="bac_cardiolipin"/>
    <property type="match status" value="1"/>
</dbReference>
<dbReference type="SUPFAM" id="SSF56024">
    <property type="entry name" value="Phospholipase D/nuclease"/>
    <property type="match status" value="2"/>
</dbReference>
<dbReference type="SMART" id="SM00155">
    <property type="entry name" value="PLDc"/>
    <property type="match status" value="2"/>
</dbReference>
<keyword evidence="2" id="KW-1003">Cell membrane</keyword>
<dbReference type="InterPro" id="IPR025202">
    <property type="entry name" value="PLD-like_dom"/>
</dbReference>
<dbReference type="GO" id="GO:0008808">
    <property type="term" value="F:cardiolipin synthase activity"/>
    <property type="evidence" value="ECO:0007669"/>
    <property type="project" value="UniProtKB-UniRule"/>
</dbReference>
<evidence type="ECO:0000256" key="4">
    <source>
        <dbReference type="ARBA" id="ARBA00022692"/>
    </source>
</evidence>
<evidence type="ECO:0000313" key="11">
    <source>
        <dbReference type="EMBL" id="MQM73572.1"/>
    </source>
</evidence>
<dbReference type="Gene3D" id="3.30.870.10">
    <property type="entry name" value="Endonuclease Chain A"/>
    <property type="match status" value="2"/>
</dbReference>
<gene>
    <name evidence="11" type="primary">cls</name>
    <name evidence="11" type="ORF">FRC53_09210</name>
</gene>
<feature type="domain" description="PLD phosphodiesterase" evidence="10">
    <location>
        <begin position="429"/>
        <end position="456"/>
    </location>
</feature>
<organism evidence="11 12">
    <name type="scientific">Candidatus Pseudoramibacter fermentans</name>
    <dbReference type="NCBI Taxonomy" id="2594427"/>
    <lineage>
        <taxon>Bacteria</taxon>
        <taxon>Bacillati</taxon>
        <taxon>Bacillota</taxon>
        <taxon>Clostridia</taxon>
        <taxon>Eubacteriales</taxon>
        <taxon>Eubacteriaceae</taxon>
        <taxon>Pseudoramibacter</taxon>
    </lineage>
</organism>
<dbReference type="CDD" id="cd09160">
    <property type="entry name" value="PLDc_SMU_988_like_2"/>
    <property type="match status" value="1"/>
</dbReference>
<comment type="caution">
    <text evidence="11">The sequence shown here is derived from an EMBL/GenBank/DDBJ whole genome shotgun (WGS) entry which is preliminary data.</text>
</comment>
<protein>
    <recommendedName>
        <fullName evidence="8">Cardiolipin synthase</fullName>
        <ecNumber evidence="8">2.7.8.-</ecNumber>
    </recommendedName>
</protein>
<dbReference type="EMBL" id="VOGB01000005">
    <property type="protein sequence ID" value="MQM73572.1"/>
    <property type="molecule type" value="Genomic_DNA"/>
</dbReference>
<evidence type="ECO:0000313" key="12">
    <source>
        <dbReference type="Proteomes" id="UP000473648"/>
    </source>
</evidence>
<accession>A0A6L5GU21</accession>
<dbReference type="Pfam" id="PF13091">
    <property type="entry name" value="PLDc_2"/>
    <property type="match status" value="2"/>
</dbReference>
<evidence type="ECO:0000256" key="1">
    <source>
        <dbReference type="ARBA" id="ARBA00004236"/>
    </source>
</evidence>
<keyword evidence="7 9" id="KW-0472">Membrane</keyword>
<keyword evidence="4 9" id="KW-0812">Transmembrane</keyword>
<feature type="domain" description="PLD phosphodiesterase" evidence="10">
    <location>
        <begin position="248"/>
        <end position="275"/>
    </location>
</feature>
<dbReference type="CDD" id="cd09154">
    <property type="entry name" value="PLDc_SMU_988_like_1"/>
    <property type="match status" value="1"/>
</dbReference>
<keyword evidence="5" id="KW-0677">Repeat</keyword>
<dbReference type="GO" id="GO:0032049">
    <property type="term" value="P:cardiolipin biosynthetic process"/>
    <property type="evidence" value="ECO:0007669"/>
    <property type="project" value="UniProtKB-UniRule"/>
</dbReference>
<keyword evidence="12" id="KW-1185">Reference proteome</keyword>
<feature type="transmembrane region" description="Helical" evidence="9">
    <location>
        <begin position="40"/>
        <end position="60"/>
    </location>
</feature>
<dbReference type="InterPro" id="IPR022924">
    <property type="entry name" value="Cardiolipin_synthase"/>
</dbReference>
<evidence type="ECO:0000259" key="10">
    <source>
        <dbReference type="PROSITE" id="PS50035"/>
    </source>
</evidence>
<feature type="transmembrane region" description="Helical" evidence="9">
    <location>
        <begin position="72"/>
        <end position="90"/>
    </location>
</feature>
<dbReference type="PANTHER" id="PTHR21248:SF22">
    <property type="entry name" value="PHOSPHOLIPASE D"/>
    <property type="match status" value="1"/>
</dbReference>
<name>A0A6L5GU21_9FIRM</name>
<feature type="transmembrane region" description="Helical" evidence="9">
    <location>
        <begin position="12"/>
        <end position="34"/>
    </location>
</feature>